<organism evidence="10 11">
    <name type="scientific">Streptomyces inusitatus</name>
    <dbReference type="NCBI Taxonomy" id="68221"/>
    <lineage>
        <taxon>Bacteria</taxon>
        <taxon>Bacillati</taxon>
        <taxon>Actinomycetota</taxon>
        <taxon>Actinomycetes</taxon>
        <taxon>Kitasatosporales</taxon>
        <taxon>Streptomycetaceae</taxon>
        <taxon>Streptomyces</taxon>
    </lineage>
</organism>
<dbReference type="Pfam" id="PF04408">
    <property type="entry name" value="WHD_HA2"/>
    <property type="match status" value="1"/>
</dbReference>
<dbReference type="PANTHER" id="PTHR18934">
    <property type="entry name" value="ATP-DEPENDENT RNA HELICASE"/>
    <property type="match status" value="1"/>
</dbReference>
<dbReference type="SUPFAM" id="SSF52540">
    <property type="entry name" value="P-loop containing nucleoside triphosphate hydrolases"/>
    <property type="match status" value="1"/>
</dbReference>
<keyword evidence="3" id="KW-0547">Nucleotide-binding</keyword>
<dbReference type="InterPro" id="IPR014001">
    <property type="entry name" value="Helicase_ATP-bd"/>
</dbReference>
<dbReference type="GO" id="GO:0003723">
    <property type="term" value="F:RNA binding"/>
    <property type="evidence" value="ECO:0007669"/>
    <property type="project" value="TreeGrafter"/>
</dbReference>
<feature type="domain" description="Helicase C-terminal" evidence="9">
    <location>
        <begin position="274"/>
        <end position="441"/>
    </location>
</feature>
<dbReference type="FunFam" id="1.20.120.1080:FF:000005">
    <property type="entry name" value="ATP-dependent helicase HrpA"/>
    <property type="match status" value="1"/>
</dbReference>
<dbReference type="Pfam" id="PF13245">
    <property type="entry name" value="AAA_19"/>
    <property type="match status" value="1"/>
</dbReference>
<dbReference type="InterPro" id="IPR024590">
    <property type="entry name" value="HrpA_C"/>
</dbReference>
<dbReference type="GO" id="GO:0003724">
    <property type="term" value="F:RNA helicase activity"/>
    <property type="evidence" value="ECO:0007669"/>
    <property type="project" value="UniProtKB-EC"/>
</dbReference>
<dbReference type="FunFam" id="3.40.50.300:FF:000439">
    <property type="entry name" value="ATP-dependent RNA helicase HrpA"/>
    <property type="match status" value="1"/>
</dbReference>
<dbReference type="PROSITE" id="PS51194">
    <property type="entry name" value="HELICASE_CTER"/>
    <property type="match status" value="1"/>
</dbReference>
<evidence type="ECO:0000313" key="10">
    <source>
        <dbReference type="EMBL" id="GGZ56632.1"/>
    </source>
</evidence>
<keyword evidence="6" id="KW-0067">ATP-binding</keyword>
<evidence type="ECO:0000256" key="5">
    <source>
        <dbReference type="ARBA" id="ARBA00022806"/>
    </source>
</evidence>
<dbReference type="CDD" id="cd18791">
    <property type="entry name" value="SF2_C_RHA"/>
    <property type="match status" value="1"/>
</dbReference>
<dbReference type="Proteomes" id="UP000630936">
    <property type="component" value="Unassembled WGS sequence"/>
</dbReference>
<keyword evidence="11" id="KW-1185">Reference proteome</keyword>
<evidence type="ECO:0000256" key="6">
    <source>
        <dbReference type="ARBA" id="ARBA00022840"/>
    </source>
</evidence>
<dbReference type="SMART" id="SM00490">
    <property type="entry name" value="HELICc"/>
    <property type="match status" value="1"/>
</dbReference>
<dbReference type="InterPro" id="IPR001650">
    <property type="entry name" value="Helicase_C-like"/>
</dbReference>
<protein>
    <recommendedName>
        <fullName evidence="2">RNA helicase</fullName>
        <ecNumber evidence="2">3.6.4.13</ecNumber>
    </recommendedName>
</protein>
<name>A0A918QKE6_9ACTN</name>
<dbReference type="InterPro" id="IPR010222">
    <property type="entry name" value="RNA_helicase_HrpA"/>
</dbReference>
<proteinExistence type="inferred from homology"/>
<dbReference type="FunFam" id="3.40.50.300:FF:000575">
    <property type="entry name" value="ATP-dependent helicase hrpA"/>
    <property type="match status" value="1"/>
</dbReference>
<sequence length="1311" mass="148508">MSTSFADLQTLLAGVSLRDAHRLGRRLEGARRIRKPEARQAVLDEIAAEAGKSAARVTRRAERIPPISYPEQLPVSQKRDEILAAIRDHQVVIVAGETGSGKTTQIPKICMELGRGVRGMIGHTQPRRIAARTVAERVAEELNTPLGEAVGWKVRFTDQVGGDTFVKLMTDGILLAEIQTDHELRAYDTIIIDEAHERSLNIDFLLGYLAQLLPKRPDLKVVITSATIDPERFSRHFGDAPIVEVSGRTYPVEVRYRPLLEDDSEESDRDQITAICEAVEELQGEGKGDVLVFLSGEREIRDTADALNKRNYRFTEVLPLYARLSHAEQNRVFQAHTGRRIVLATNVAETSLTVPGIKYVIDPGTARISRYSHRTKVQRLPIERISQASANQRKGRCGRTSDGICIRLYSEDDFDARPEFTDAEILRTNLASVILQMTAAGLGDIEKFPFIDPPDHRNIRDGVQLLQELGAFDLAQKSPQEGKKGQKLTPLGRKLSQLPVDPRLARMVVEADKNGCVREVMVIAAALSIQDPRERPAEKQTQADQQHARFKDETSDFLAYLNLWRYVREQQKERGSSSFRRMCKQEYLNFLRIREWQDIYAQLRQVAKTMGIHINEEDGPETSVHISLLSGLLSHIGLKDTEAKNEYLGARGAKFAVFPGSALFKKPPRLVMSAELVETSRLWARVNAKIEPEWVEPLAGHLLKRTYSEPHWEKDQAAVMAYEKVTLYGVPIVAQRKVNYGRIDPEVSRDLFIRNALVEGDWRTHHQFFAANRRLLTEVEELENRARRRDILVDDETLFDFYDRRVPDDVVSGAHFDSWWKRKHREEPELLDFEREMLINEKAGAVTKDDYPDSWRQGRLKFRVTYQFEPGADADGVTVHIPLQVLNQVTDGGFDWQIPGLREEVVIELIRSLPKPIRRHYVPAPNYAGKFLERAVPLQEPLPVTLARELQRMVGVPVSPEDFDLARVPDHLKITFRIVDERRRKLAEDKDLEALKLKLRPKARQALSQAAAATAGPAGESIERTGVTDWTIGSLSKVFETRRAGQPVKAYPALVETGETVSVRLFDTQAEQRQAMWRGTRKLIMLNIPVNPAKFASDKLTNQQKLALSGNPHGSIQALFDDCATAAADKLLADHGGPAWDEESYRKLYDSVRADLVDTTVRTVGQVQQILAAWQACERRLKATKSLTLINNVQDVREQLAALVPAGFVTRTGLRRLPDLMRYLVAVDRRLQQMPTSVQRDTTRMEKVHEMQDEYAWLLEQLPKGRPVPQEVRDVRWMIEELRVSYFAHALGTAYPVSDKRIVKAIDALAP</sequence>
<evidence type="ECO:0000256" key="1">
    <source>
        <dbReference type="ARBA" id="ARBA00008792"/>
    </source>
</evidence>
<dbReference type="InterPro" id="IPR048333">
    <property type="entry name" value="HA2_WH"/>
</dbReference>
<evidence type="ECO:0000313" key="11">
    <source>
        <dbReference type="Proteomes" id="UP000630936"/>
    </source>
</evidence>
<dbReference type="GO" id="GO:0005524">
    <property type="term" value="F:ATP binding"/>
    <property type="evidence" value="ECO:0007669"/>
    <property type="project" value="UniProtKB-KW"/>
</dbReference>
<dbReference type="InterPro" id="IPR007502">
    <property type="entry name" value="Helicase-assoc_dom"/>
</dbReference>
<dbReference type="Pfam" id="PF07717">
    <property type="entry name" value="OB_NTP_bind"/>
    <property type="match status" value="1"/>
</dbReference>
<dbReference type="SMART" id="SM00487">
    <property type="entry name" value="DEXDc"/>
    <property type="match status" value="1"/>
</dbReference>
<evidence type="ECO:0000256" key="4">
    <source>
        <dbReference type="ARBA" id="ARBA00022801"/>
    </source>
</evidence>
<evidence type="ECO:0000259" key="8">
    <source>
        <dbReference type="PROSITE" id="PS51192"/>
    </source>
</evidence>
<keyword evidence="5 10" id="KW-0347">Helicase</keyword>
<dbReference type="RefSeq" id="WP_190126245.1">
    <property type="nucleotide sequence ID" value="NZ_BMWG01000025.1"/>
</dbReference>
<dbReference type="InterPro" id="IPR027417">
    <property type="entry name" value="P-loop_NTPase"/>
</dbReference>
<dbReference type="EMBL" id="BMWG01000025">
    <property type="protein sequence ID" value="GGZ56632.1"/>
    <property type="molecule type" value="Genomic_DNA"/>
</dbReference>
<evidence type="ECO:0000259" key="9">
    <source>
        <dbReference type="PROSITE" id="PS51194"/>
    </source>
</evidence>
<dbReference type="PANTHER" id="PTHR18934:SF99">
    <property type="entry name" value="ATP-DEPENDENT RNA HELICASE DHX37-RELATED"/>
    <property type="match status" value="1"/>
</dbReference>
<evidence type="ECO:0000256" key="2">
    <source>
        <dbReference type="ARBA" id="ARBA00012552"/>
    </source>
</evidence>
<dbReference type="Pfam" id="PF00271">
    <property type="entry name" value="Helicase_C"/>
    <property type="match status" value="1"/>
</dbReference>
<dbReference type="SMART" id="SM00382">
    <property type="entry name" value="AAA"/>
    <property type="match status" value="1"/>
</dbReference>
<dbReference type="GO" id="GO:0016787">
    <property type="term" value="F:hydrolase activity"/>
    <property type="evidence" value="ECO:0007669"/>
    <property type="project" value="UniProtKB-KW"/>
</dbReference>
<evidence type="ECO:0000256" key="7">
    <source>
        <dbReference type="ARBA" id="ARBA00047984"/>
    </source>
</evidence>
<reference evidence="10" key="2">
    <citation type="submission" date="2020-09" db="EMBL/GenBank/DDBJ databases">
        <authorList>
            <person name="Sun Q."/>
            <person name="Ohkuma M."/>
        </authorList>
    </citation>
    <scope>NUCLEOTIDE SEQUENCE</scope>
    <source>
        <strain evidence="10">JCM 4988</strain>
    </source>
</reference>
<dbReference type="InterPro" id="IPR011709">
    <property type="entry name" value="DEAD-box_helicase_OB_fold"/>
</dbReference>
<dbReference type="PROSITE" id="PS51192">
    <property type="entry name" value="HELICASE_ATP_BIND_1"/>
    <property type="match status" value="1"/>
</dbReference>
<comment type="similarity">
    <text evidence="1">Belongs to the DEAD box helicase family. DEAH subfamily.</text>
</comment>
<feature type="domain" description="Helicase ATP-binding" evidence="8">
    <location>
        <begin position="83"/>
        <end position="246"/>
    </location>
</feature>
<evidence type="ECO:0000256" key="3">
    <source>
        <dbReference type="ARBA" id="ARBA00022741"/>
    </source>
</evidence>
<dbReference type="CDD" id="cd17989">
    <property type="entry name" value="DEXHc_HrpA"/>
    <property type="match status" value="1"/>
</dbReference>
<dbReference type="Gene3D" id="1.20.120.1080">
    <property type="match status" value="1"/>
</dbReference>
<dbReference type="NCBIfam" id="NF008348">
    <property type="entry name" value="PRK11131.1"/>
    <property type="match status" value="1"/>
</dbReference>
<reference evidence="10" key="1">
    <citation type="journal article" date="2014" name="Int. J. Syst. Evol. Microbiol.">
        <title>Complete genome sequence of Corynebacterium casei LMG S-19264T (=DSM 44701T), isolated from a smear-ripened cheese.</title>
        <authorList>
            <consortium name="US DOE Joint Genome Institute (JGI-PGF)"/>
            <person name="Walter F."/>
            <person name="Albersmeier A."/>
            <person name="Kalinowski J."/>
            <person name="Ruckert C."/>
        </authorList>
    </citation>
    <scope>NUCLEOTIDE SEQUENCE</scope>
    <source>
        <strain evidence="10">JCM 4988</strain>
    </source>
</reference>
<comment type="caution">
    <text evidence="10">The sequence shown here is derived from an EMBL/GenBank/DDBJ whole genome shotgun (WGS) entry which is preliminary data.</text>
</comment>
<dbReference type="Pfam" id="PF21010">
    <property type="entry name" value="HA2_C"/>
    <property type="match status" value="1"/>
</dbReference>
<dbReference type="Pfam" id="PF11898">
    <property type="entry name" value="DUF3418"/>
    <property type="match status" value="1"/>
</dbReference>
<dbReference type="InterPro" id="IPR003593">
    <property type="entry name" value="AAA+_ATPase"/>
</dbReference>
<gene>
    <name evidence="10" type="ORF">GCM10010387_58290</name>
</gene>
<keyword evidence="4" id="KW-0378">Hydrolase</keyword>
<comment type="catalytic activity">
    <reaction evidence="7">
        <text>ATP + H2O = ADP + phosphate + H(+)</text>
        <dbReference type="Rhea" id="RHEA:13065"/>
        <dbReference type="ChEBI" id="CHEBI:15377"/>
        <dbReference type="ChEBI" id="CHEBI:15378"/>
        <dbReference type="ChEBI" id="CHEBI:30616"/>
        <dbReference type="ChEBI" id="CHEBI:43474"/>
        <dbReference type="ChEBI" id="CHEBI:456216"/>
        <dbReference type="EC" id="3.6.4.13"/>
    </reaction>
</comment>
<dbReference type="EC" id="3.6.4.13" evidence="2"/>
<dbReference type="NCBIfam" id="TIGR01967">
    <property type="entry name" value="DEAH_box_HrpA"/>
    <property type="match status" value="1"/>
</dbReference>
<accession>A0A918QKE6</accession>
<dbReference type="Gene3D" id="3.40.50.300">
    <property type="entry name" value="P-loop containing nucleotide triphosphate hydrolases"/>
    <property type="match status" value="2"/>
</dbReference>
<dbReference type="SMART" id="SM00847">
    <property type="entry name" value="HA2"/>
    <property type="match status" value="1"/>
</dbReference>